<keyword evidence="3" id="KW-0862">Zinc</keyword>
<dbReference type="GO" id="GO:0005634">
    <property type="term" value="C:nucleus"/>
    <property type="evidence" value="ECO:0007669"/>
    <property type="project" value="TreeGrafter"/>
</dbReference>
<dbReference type="GO" id="GO:0008270">
    <property type="term" value="F:zinc ion binding"/>
    <property type="evidence" value="ECO:0007669"/>
    <property type="project" value="UniProtKB-KW"/>
</dbReference>
<sequence length="182" mass="19898">MSDPASTTENDAAKPRPNPPTVAETMAASTGACRVCGAAAAKKCSRCKAVFYCCVEHQKSDWKRHKPSCNDTFQADQYTLHKREFDRIIQKYKLDTDQASSDIAEFLTKSSTEGSMDQKVSAAEFSKKFGTTEAEAVVFLEWIKVGVKFKQDSIDIANKSGFAGVTAALPAAKKSGKKKNRK</sequence>
<dbReference type="PANTHER" id="PTHR12298:SF4">
    <property type="entry name" value="PROGRAMMED CELL DEATH PROTEIN 2"/>
    <property type="match status" value="1"/>
</dbReference>
<reference evidence="7" key="1">
    <citation type="submission" date="2021-01" db="EMBL/GenBank/DDBJ databases">
        <authorList>
            <person name="Corre E."/>
            <person name="Pelletier E."/>
            <person name="Niang G."/>
            <person name="Scheremetjew M."/>
            <person name="Finn R."/>
            <person name="Kale V."/>
            <person name="Holt S."/>
            <person name="Cochrane G."/>
            <person name="Meng A."/>
            <person name="Brown T."/>
            <person name="Cohen L."/>
        </authorList>
    </citation>
    <scope>NUCLEOTIDE SEQUENCE</scope>
    <source>
        <strain evidence="7">CCMP125</strain>
    </source>
</reference>
<dbReference type="PANTHER" id="PTHR12298">
    <property type="entry name" value="PCDC2 PROGRAMMED CELL DEATH PROTEIN 2 -RELATED"/>
    <property type="match status" value="1"/>
</dbReference>
<evidence type="ECO:0000256" key="1">
    <source>
        <dbReference type="ARBA" id="ARBA00022723"/>
    </source>
</evidence>
<gene>
    <name evidence="7" type="ORF">APAL1065_LOCUS22681</name>
</gene>
<evidence type="ECO:0000256" key="2">
    <source>
        <dbReference type="ARBA" id="ARBA00022771"/>
    </source>
</evidence>
<dbReference type="Gene3D" id="6.10.140.2220">
    <property type="match status" value="1"/>
</dbReference>
<dbReference type="PROSITE" id="PS50865">
    <property type="entry name" value="ZF_MYND_2"/>
    <property type="match status" value="1"/>
</dbReference>
<evidence type="ECO:0000259" key="6">
    <source>
        <dbReference type="PROSITE" id="PS50865"/>
    </source>
</evidence>
<keyword evidence="2 4" id="KW-0863">Zinc-finger</keyword>
<feature type="compositionally biased region" description="Polar residues" evidence="5">
    <location>
        <begin position="1"/>
        <end position="10"/>
    </location>
</feature>
<evidence type="ECO:0000256" key="4">
    <source>
        <dbReference type="PROSITE-ProRule" id="PRU00134"/>
    </source>
</evidence>
<dbReference type="InterPro" id="IPR002893">
    <property type="entry name" value="Znf_MYND"/>
</dbReference>
<keyword evidence="1" id="KW-0479">Metal-binding</keyword>
<evidence type="ECO:0000256" key="5">
    <source>
        <dbReference type="SAM" id="MobiDB-lite"/>
    </source>
</evidence>
<protein>
    <recommendedName>
        <fullName evidence="6">MYND-type domain-containing protein</fullName>
    </recommendedName>
</protein>
<organism evidence="7">
    <name type="scientific">Entomoneis paludosa</name>
    <dbReference type="NCBI Taxonomy" id="265537"/>
    <lineage>
        <taxon>Eukaryota</taxon>
        <taxon>Sar</taxon>
        <taxon>Stramenopiles</taxon>
        <taxon>Ochrophyta</taxon>
        <taxon>Bacillariophyta</taxon>
        <taxon>Bacillariophyceae</taxon>
        <taxon>Bacillariophycidae</taxon>
        <taxon>Entomoneidaceae</taxon>
        <taxon>Entomoneis</taxon>
    </lineage>
</organism>
<dbReference type="SUPFAM" id="SSF144232">
    <property type="entry name" value="HIT/MYND zinc finger-like"/>
    <property type="match status" value="1"/>
</dbReference>
<accession>A0A7S3DVM0</accession>
<dbReference type="PROSITE" id="PS01360">
    <property type="entry name" value="ZF_MYND_1"/>
    <property type="match status" value="1"/>
</dbReference>
<dbReference type="EMBL" id="HBHT01033732">
    <property type="protein sequence ID" value="CAD9986368.1"/>
    <property type="molecule type" value="Transcribed_RNA"/>
</dbReference>
<evidence type="ECO:0000256" key="3">
    <source>
        <dbReference type="ARBA" id="ARBA00022833"/>
    </source>
</evidence>
<feature type="domain" description="MYND-type" evidence="6">
    <location>
        <begin position="33"/>
        <end position="69"/>
    </location>
</feature>
<feature type="region of interest" description="Disordered" evidence="5">
    <location>
        <begin position="1"/>
        <end position="24"/>
    </location>
</feature>
<dbReference type="AlphaFoldDB" id="A0A7S3DVM0"/>
<name>A0A7S3DVM0_9STRA</name>
<proteinExistence type="predicted"/>
<dbReference type="Pfam" id="PF01753">
    <property type="entry name" value="zf-MYND"/>
    <property type="match status" value="1"/>
</dbReference>
<evidence type="ECO:0000313" key="7">
    <source>
        <dbReference type="EMBL" id="CAD9986368.1"/>
    </source>
</evidence>